<dbReference type="EMBL" id="AAVQ01000001">
    <property type="protein sequence ID" value="EAZ63411.2"/>
    <property type="molecule type" value="Genomic_DNA"/>
</dbReference>
<feature type="compositionally biased region" description="Low complexity" evidence="1">
    <location>
        <begin position="17"/>
        <end position="48"/>
    </location>
</feature>
<accession>A3GFV8</accession>
<dbReference type="InParanoid" id="A3GFV8"/>
<dbReference type="GeneID" id="4851157"/>
<evidence type="ECO:0000313" key="2">
    <source>
        <dbReference type="EMBL" id="EAZ63411.2"/>
    </source>
</evidence>
<feature type="compositionally biased region" description="Basic residues" evidence="1">
    <location>
        <begin position="53"/>
        <end position="63"/>
    </location>
</feature>
<protein>
    <submittedName>
        <fullName evidence="2">Uncharacterized protein</fullName>
    </submittedName>
</protein>
<dbReference type="HOGENOM" id="CLU_052376_0_0_1"/>
<dbReference type="Proteomes" id="UP000002258">
    <property type="component" value="Chromosome 1"/>
</dbReference>
<dbReference type="eggNOG" id="ENOG502TGMD">
    <property type="taxonomic scope" value="Eukaryota"/>
</dbReference>
<comment type="caution">
    <text evidence="2">The sequence shown here is derived from an EMBL/GenBank/DDBJ whole genome shotgun (WGS) entry which is preliminary data.</text>
</comment>
<organism evidence="2 3">
    <name type="scientific">Scheffersomyces stipitis (strain ATCC 58785 / CBS 6054 / NBRC 10063 / NRRL Y-11545)</name>
    <name type="common">Yeast</name>
    <name type="synonym">Pichia stipitis</name>
    <dbReference type="NCBI Taxonomy" id="322104"/>
    <lineage>
        <taxon>Eukaryota</taxon>
        <taxon>Fungi</taxon>
        <taxon>Dikarya</taxon>
        <taxon>Ascomycota</taxon>
        <taxon>Saccharomycotina</taxon>
        <taxon>Pichiomycetes</taxon>
        <taxon>Debaryomycetaceae</taxon>
        <taxon>Scheffersomyces</taxon>
    </lineage>
</organism>
<gene>
    <name evidence="2" type="ORF">PICST_28380</name>
</gene>
<sequence>MSINPTMKYTTVPYKPSGSKVNGNNSNENGNENENESSSGNINNSSSNTKNVTAKKKRNRARGNAHGNQQYDATSSIFSDYDDLDLHEDDNSSYILFNPIKPSARAGNTESDILSLTDTSNTHDNVYYSDEDEEYSDEEEADADIERDVAVRDVIEEDDEEHDIDESHYRGNSRWKRHLDSTITRSEPIVNNNSLSNKIQSWYQSSMSEHAFVDDNIASWNLDENLMETSREVEVAVESQDPTNKLLLNQFYGDELFKYFDQDELDKFRKFNKLIDIRKFLLEKNNSAATGAAPSALSQLIYKLLLLNRKNTETVIDTNMEFAGFAGMTDYVNYMSNTANIPARSVLVHPTTFSDTTGGSSLVLCGGVGFGGSASWNDI</sequence>
<dbReference type="KEGG" id="pic:PICST_28380"/>
<dbReference type="RefSeq" id="XP_001387434.2">
    <property type="nucleotide sequence ID" value="XM_001387397.1"/>
</dbReference>
<dbReference type="OMA" id="SLIMCGG"/>
<name>A3GFV8_PICST</name>
<feature type="compositionally biased region" description="Acidic residues" evidence="1">
    <location>
        <begin position="129"/>
        <end position="143"/>
    </location>
</feature>
<keyword evidence="3" id="KW-1185">Reference proteome</keyword>
<proteinExistence type="predicted"/>
<feature type="region of interest" description="Disordered" evidence="1">
    <location>
        <begin position="1"/>
        <end position="71"/>
    </location>
</feature>
<evidence type="ECO:0000313" key="3">
    <source>
        <dbReference type="Proteomes" id="UP000002258"/>
    </source>
</evidence>
<dbReference type="OrthoDB" id="4078735at2759"/>
<feature type="region of interest" description="Disordered" evidence="1">
    <location>
        <begin position="122"/>
        <end position="143"/>
    </location>
</feature>
<dbReference type="AlphaFoldDB" id="A3GFV8"/>
<evidence type="ECO:0000256" key="1">
    <source>
        <dbReference type="SAM" id="MobiDB-lite"/>
    </source>
</evidence>
<reference evidence="2 3" key="1">
    <citation type="journal article" date="2007" name="Nat. Biotechnol.">
        <title>Genome sequence of the lignocellulose-bioconverting and xylose-fermenting yeast Pichia stipitis.</title>
        <authorList>
            <person name="Jeffries T.W."/>
            <person name="Grigoriev I.V."/>
            <person name="Grimwood J."/>
            <person name="Laplaza J.M."/>
            <person name="Aerts A."/>
            <person name="Salamov A."/>
            <person name="Schmutz J."/>
            <person name="Lindquist E."/>
            <person name="Dehal P."/>
            <person name="Shapiro H."/>
            <person name="Jin Y.S."/>
            <person name="Passoth V."/>
            <person name="Richardson P.M."/>
        </authorList>
    </citation>
    <scope>NUCLEOTIDE SEQUENCE [LARGE SCALE GENOMIC DNA]</scope>
    <source>
        <strain evidence="3">ATCC 58785 / CBS 6054 / NBRC 10063 / NRRL Y-11545</strain>
    </source>
</reference>